<dbReference type="InterPro" id="IPR011990">
    <property type="entry name" value="TPR-like_helical_dom_sf"/>
</dbReference>
<reference evidence="3" key="2">
    <citation type="journal article" date="2021" name="PeerJ">
        <title>Extensive microbial diversity within the chicken gut microbiome revealed by metagenomics and culture.</title>
        <authorList>
            <person name="Gilroy R."/>
            <person name="Ravi A."/>
            <person name="Getino M."/>
            <person name="Pursley I."/>
            <person name="Horton D.L."/>
            <person name="Alikhan N.F."/>
            <person name="Baker D."/>
            <person name="Gharbi K."/>
            <person name="Hall N."/>
            <person name="Watson M."/>
            <person name="Adriaenssens E.M."/>
            <person name="Foster-Nyarko E."/>
            <person name="Jarju S."/>
            <person name="Secka A."/>
            <person name="Antonio M."/>
            <person name="Oren A."/>
            <person name="Chaudhuri R.R."/>
            <person name="La Ragione R."/>
            <person name="Hildebrand F."/>
            <person name="Pallen M.J."/>
        </authorList>
    </citation>
    <scope>NUCLEOTIDE SEQUENCE</scope>
    <source>
        <strain evidence="3">3924</strain>
    </source>
</reference>
<dbReference type="Proteomes" id="UP000712007">
    <property type="component" value="Unassembled WGS sequence"/>
</dbReference>
<organism evidence="3 4">
    <name type="scientific">Candidatus Aphodosoma intestinipullorum</name>
    <dbReference type="NCBI Taxonomy" id="2840674"/>
    <lineage>
        <taxon>Bacteria</taxon>
        <taxon>Pseudomonadati</taxon>
        <taxon>Bacteroidota</taxon>
        <taxon>Bacteroidia</taxon>
        <taxon>Bacteroidales</taxon>
        <taxon>Candidatus Aphodosoma</taxon>
    </lineage>
</organism>
<reference evidence="3" key="1">
    <citation type="submission" date="2020-10" db="EMBL/GenBank/DDBJ databases">
        <authorList>
            <person name="Gilroy R."/>
        </authorList>
    </citation>
    <scope>NUCLEOTIDE SEQUENCE</scope>
    <source>
        <strain evidence="3">3924</strain>
    </source>
</reference>
<sequence>MTIKELIAKLIVSVILMVAFDTAVKAEIPDSVFVALYGDEQIKDSTGQEMFLARFYDGLKALHDMDLARAEQKFNECQAIRPTAAVHYELCRICMTSPVRREEAFSHIKKAVEIAPDNTEYRELLANFHIVMRDIPSAISIFEQLNREKPQSVYYLEQLISLYEKQENIKRIFYYLDKLEKINGYDESIADYRISIFTHEQNARKFQSELKRAIAEFPYNVKYRVLLADYYMRLADYYATHKREKKAIRTKSDAYAIYMAAHRIDPNNGFLLNALSMYYKPTDEHKADSLRLAAVFSSQLNSVDKLQFLRPIVADLYQKQDTCRIDSIFADLLKVYPEDYSIRKYFTEYLSQRGDSVRLLEQYGILHSQVPQDEDIAVKILMSKISSPEEYYKFAKHSYGLYNNDMWRYYYAVGIVNLKDSAMIQTAIDSLLPTLDSRYVASQLYMIYGEYFITKEADTIKGLSLYDLSLEKNPDNEYVLNNYAYFLYQMGGDMNRAEKMITHALEIKPLEATFLDTYACILFAKKDYFLAKFYMEKAIEQDGEDAVYYEHYGDILYHLNRPDEAIEQWKKAKGLGRDDALLDRKIEIGQYCR</sequence>
<keyword evidence="1" id="KW-0677">Repeat</keyword>
<accession>A0A940IE56</accession>
<name>A0A940IE56_9BACT</name>
<dbReference type="SUPFAM" id="SSF48452">
    <property type="entry name" value="TPR-like"/>
    <property type="match status" value="3"/>
</dbReference>
<gene>
    <name evidence="3" type="ORF">IAC51_01410</name>
</gene>
<evidence type="ECO:0000256" key="1">
    <source>
        <dbReference type="ARBA" id="ARBA00022737"/>
    </source>
</evidence>
<dbReference type="PANTHER" id="PTHR45586">
    <property type="entry name" value="TPR REPEAT-CONTAINING PROTEIN PA4667"/>
    <property type="match status" value="1"/>
</dbReference>
<dbReference type="InterPro" id="IPR051012">
    <property type="entry name" value="CellSynth/LPSAsmb/PSIAsmb"/>
</dbReference>
<dbReference type="EMBL" id="JADIMV010000026">
    <property type="protein sequence ID" value="MBO8439289.1"/>
    <property type="molecule type" value="Genomic_DNA"/>
</dbReference>
<evidence type="ECO:0000313" key="3">
    <source>
        <dbReference type="EMBL" id="MBO8439289.1"/>
    </source>
</evidence>
<keyword evidence="2" id="KW-0802">TPR repeat</keyword>
<dbReference type="Gene3D" id="1.25.40.10">
    <property type="entry name" value="Tetratricopeptide repeat domain"/>
    <property type="match status" value="2"/>
</dbReference>
<comment type="caution">
    <text evidence="3">The sequence shown here is derived from an EMBL/GenBank/DDBJ whole genome shotgun (WGS) entry which is preliminary data.</text>
</comment>
<dbReference type="PANTHER" id="PTHR45586:SF1">
    <property type="entry name" value="LIPOPOLYSACCHARIDE ASSEMBLY PROTEIN B"/>
    <property type="match status" value="1"/>
</dbReference>
<proteinExistence type="predicted"/>
<dbReference type="AlphaFoldDB" id="A0A940IE56"/>
<evidence type="ECO:0000313" key="4">
    <source>
        <dbReference type="Proteomes" id="UP000712007"/>
    </source>
</evidence>
<evidence type="ECO:0000256" key="2">
    <source>
        <dbReference type="ARBA" id="ARBA00022803"/>
    </source>
</evidence>
<evidence type="ECO:0008006" key="5">
    <source>
        <dbReference type="Google" id="ProtNLM"/>
    </source>
</evidence>
<protein>
    <recommendedName>
        <fullName evidence="5">Tetratricopeptide repeat protein</fullName>
    </recommendedName>
</protein>